<evidence type="ECO:0000313" key="2">
    <source>
        <dbReference type="EMBL" id="KIL59477.1"/>
    </source>
</evidence>
<feature type="non-terminal residue" evidence="2">
    <location>
        <position position="1"/>
    </location>
</feature>
<feature type="region of interest" description="Disordered" evidence="1">
    <location>
        <begin position="39"/>
        <end position="66"/>
    </location>
</feature>
<feature type="non-terminal residue" evidence="2">
    <location>
        <position position="284"/>
    </location>
</feature>
<dbReference type="STRING" id="946122.A0A0C2WDP5"/>
<dbReference type="HOGENOM" id="CLU_042836_1_0_1"/>
<protein>
    <submittedName>
        <fullName evidence="2">Uncharacterized protein</fullName>
    </submittedName>
</protein>
<sequence length="284" mass="31906">NKFGIRRVYLHRPSYDPDVFVASSDLATPHLSTTRETIVEGGRPVSNPSFTPHCSMSSTSESSSSSNKSISLLLDWQNDGDNLKSDRSLNKLVENVLLNPHFRPADLIGFNTQRENRKRLDAASKLLEGFNVANIEIEVPSGDCSTRPCHFPISFHYRTLLSIIKNTFSTGTLASKVHMSPYKMFRKSPISGKEERVFSEIYDSDVMIEEHDKVQRVSLPPGETTCNRERVVAGLMFWSDMTHLANFGNAKLWPVYMMLGNLSKYVRSDPNTGACMHVAYLPSL</sequence>
<name>A0A0C2WDP5_AMAMK</name>
<keyword evidence="3" id="KW-1185">Reference proteome</keyword>
<proteinExistence type="predicted"/>
<organism evidence="2 3">
    <name type="scientific">Amanita muscaria (strain Koide BX008)</name>
    <dbReference type="NCBI Taxonomy" id="946122"/>
    <lineage>
        <taxon>Eukaryota</taxon>
        <taxon>Fungi</taxon>
        <taxon>Dikarya</taxon>
        <taxon>Basidiomycota</taxon>
        <taxon>Agaricomycotina</taxon>
        <taxon>Agaricomycetes</taxon>
        <taxon>Agaricomycetidae</taxon>
        <taxon>Agaricales</taxon>
        <taxon>Pluteineae</taxon>
        <taxon>Amanitaceae</taxon>
        <taxon>Amanita</taxon>
    </lineage>
</organism>
<dbReference type="AlphaFoldDB" id="A0A0C2WDP5"/>
<reference evidence="2 3" key="1">
    <citation type="submission" date="2014-04" db="EMBL/GenBank/DDBJ databases">
        <title>Evolutionary Origins and Diversification of the Mycorrhizal Mutualists.</title>
        <authorList>
            <consortium name="DOE Joint Genome Institute"/>
            <consortium name="Mycorrhizal Genomics Consortium"/>
            <person name="Kohler A."/>
            <person name="Kuo A."/>
            <person name="Nagy L.G."/>
            <person name="Floudas D."/>
            <person name="Copeland A."/>
            <person name="Barry K.W."/>
            <person name="Cichocki N."/>
            <person name="Veneault-Fourrey C."/>
            <person name="LaButti K."/>
            <person name="Lindquist E.A."/>
            <person name="Lipzen A."/>
            <person name="Lundell T."/>
            <person name="Morin E."/>
            <person name="Murat C."/>
            <person name="Riley R."/>
            <person name="Ohm R."/>
            <person name="Sun H."/>
            <person name="Tunlid A."/>
            <person name="Henrissat B."/>
            <person name="Grigoriev I.V."/>
            <person name="Hibbett D.S."/>
            <person name="Martin F."/>
        </authorList>
    </citation>
    <scope>NUCLEOTIDE SEQUENCE [LARGE SCALE GENOMIC DNA]</scope>
    <source>
        <strain evidence="2 3">Koide BX008</strain>
    </source>
</reference>
<dbReference type="Proteomes" id="UP000054549">
    <property type="component" value="Unassembled WGS sequence"/>
</dbReference>
<dbReference type="InterPro" id="IPR041078">
    <property type="entry name" value="Plavaka"/>
</dbReference>
<evidence type="ECO:0000256" key="1">
    <source>
        <dbReference type="SAM" id="MobiDB-lite"/>
    </source>
</evidence>
<dbReference type="InParanoid" id="A0A0C2WDP5"/>
<evidence type="ECO:0000313" key="3">
    <source>
        <dbReference type="Proteomes" id="UP000054549"/>
    </source>
</evidence>
<gene>
    <name evidence="2" type="ORF">M378DRAFT_45182</name>
</gene>
<dbReference type="EMBL" id="KN818315">
    <property type="protein sequence ID" value="KIL59477.1"/>
    <property type="molecule type" value="Genomic_DNA"/>
</dbReference>
<dbReference type="Pfam" id="PF18759">
    <property type="entry name" value="Plavaka"/>
    <property type="match status" value="1"/>
</dbReference>
<dbReference type="OrthoDB" id="3208495at2759"/>
<accession>A0A0C2WDP5</accession>
<feature type="compositionally biased region" description="Low complexity" evidence="1">
    <location>
        <begin position="55"/>
        <end position="66"/>
    </location>
</feature>